<gene>
    <name evidence="6" type="ORF">CIB54_15990</name>
</gene>
<dbReference type="AlphaFoldDB" id="A0A2N1E3R7"/>
<evidence type="ECO:0000259" key="5">
    <source>
        <dbReference type="Pfam" id="PF13407"/>
    </source>
</evidence>
<evidence type="ECO:0000313" key="6">
    <source>
        <dbReference type="EMBL" id="PKH19208.1"/>
    </source>
</evidence>
<dbReference type="PANTHER" id="PTHR46847">
    <property type="entry name" value="D-ALLOSE-BINDING PERIPLASMIC PROTEIN-RELATED"/>
    <property type="match status" value="1"/>
</dbReference>
<comment type="similarity">
    <text evidence="2">Belongs to the bacterial solute-binding protein 2 family.</text>
</comment>
<dbReference type="CDD" id="cd19970">
    <property type="entry name" value="PBP1_ABC_sugar_binding-like"/>
    <property type="match status" value="1"/>
</dbReference>
<dbReference type="InterPro" id="IPR028082">
    <property type="entry name" value="Peripla_BP_I"/>
</dbReference>
<evidence type="ECO:0000256" key="3">
    <source>
        <dbReference type="ARBA" id="ARBA00022729"/>
    </source>
</evidence>
<evidence type="ECO:0000256" key="1">
    <source>
        <dbReference type="ARBA" id="ARBA00004196"/>
    </source>
</evidence>
<name>A0A2N1E3R7_PSEFL</name>
<evidence type="ECO:0000256" key="4">
    <source>
        <dbReference type="SAM" id="SignalP"/>
    </source>
</evidence>
<reference evidence="6 7" key="1">
    <citation type="submission" date="2017-08" db="EMBL/GenBank/DDBJ databases">
        <authorList>
            <person name="de Groot N.N."/>
        </authorList>
    </citation>
    <scope>NUCLEOTIDE SEQUENCE [LARGE SCALE GENOMIC DNA]</scope>
    <source>
        <strain evidence="6 7">PfR 37</strain>
    </source>
</reference>
<dbReference type="GO" id="GO:0030313">
    <property type="term" value="C:cell envelope"/>
    <property type="evidence" value="ECO:0007669"/>
    <property type="project" value="UniProtKB-SubCell"/>
</dbReference>
<dbReference type="PANTHER" id="PTHR46847:SF1">
    <property type="entry name" value="D-ALLOSE-BINDING PERIPLASMIC PROTEIN-RELATED"/>
    <property type="match status" value="1"/>
</dbReference>
<comment type="caution">
    <text evidence="6">The sequence shown here is derived from an EMBL/GenBank/DDBJ whole genome shotgun (WGS) entry which is preliminary data.</text>
</comment>
<protein>
    <submittedName>
        <fullName evidence="6">LacI family transcriptional regulator</fullName>
    </submittedName>
</protein>
<comment type="subcellular location">
    <subcellularLocation>
        <location evidence="1">Cell envelope</location>
    </subcellularLocation>
</comment>
<accession>A0A2N1E3R7</accession>
<dbReference type="Pfam" id="PF13407">
    <property type="entry name" value="Peripla_BP_4"/>
    <property type="match status" value="1"/>
</dbReference>
<feature type="signal peptide" evidence="4">
    <location>
        <begin position="1"/>
        <end position="29"/>
    </location>
</feature>
<evidence type="ECO:0000313" key="7">
    <source>
        <dbReference type="Proteomes" id="UP000233564"/>
    </source>
</evidence>
<evidence type="ECO:0000256" key="2">
    <source>
        <dbReference type="ARBA" id="ARBA00007639"/>
    </source>
</evidence>
<dbReference type="GO" id="GO:0030246">
    <property type="term" value="F:carbohydrate binding"/>
    <property type="evidence" value="ECO:0007669"/>
    <property type="project" value="UniProtKB-ARBA"/>
</dbReference>
<dbReference type="GO" id="GO:0055085">
    <property type="term" value="P:transmembrane transport"/>
    <property type="evidence" value="ECO:0007669"/>
    <property type="project" value="UniProtKB-ARBA"/>
</dbReference>
<dbReference type="Gene3D" id="3.40.50.2300">
    <property type="match status" value="2"/>
</dbReference>
<feature type="chain" id="PRO_5014709542" evidence="4">
    <location>
        <begin position="30"/>
        <end position="319"/>
    </location>
</feature>
<dbReference type="EMBL" id="NVXX01000022">
    <property type="protein sequence ID" value="PKH19208.1"/>
    <property type="molecule type" value="Genomic_DNA"/>
</dbReference>
<sequence length="319" mass="33371">MKLPFAGRLLAVAVLAAASAALPLSSAFADDAAAKPKVGLVMKSLANEFFVTMQEGAKDYQKSHAADFDMITNGIKNETDTSAQIDIVNQMILAKVNAIVIAPADSKALVTVLKKASDAGIKVVNIDNRLDPDVLKSKKLDIPFVGPDNRKGSKLVGDYLAKQLAAGDKVGIIEGVPTTTNAQQRTAGFKDAMDAAGMKIVSTQSGNWEIDQGQKVASAMLSEYPDLKALLAGNDNMALGAVSAVRAAGKAGKVLVVGYDNIEAIKPMLQDGRVLATADQAAAQQAVFGIRNALKLVKGEKVDATDGVIETPVELVLKK</sequence>
<dbReference type="Proteomes" id="UP000233564">
    <property type="component" value="Unassembled WGS sequence"/>
</dbReference>
<organism evidence="6 7">
    <name type="scientific">Pseudomonas fluorescens</name>
    <dbReference type="NCBI Taxonomy" id="294"/>
    <lineage>
        <taxon>Bacteria</taxon>
        <taxon>Pseudomonadati</taxon>
        <taxon>Pseudomonadota</taxon>
        <taxon>Gammaproteobacteria</taxon>
        <taxon>Pseudomonadales</taxon>
        <taxon>Pseudomonadaceae</taxon>
        <taxon>Pseudomonas</taxon>
    </lineage>
</organism>
<proteinExistence type="inferred from homology"/>
<dbReference type="InterPro" id="IPR025997">
    <property type="entry name" value="SBP_2_dom"/>
</dbReference>
<feature type="domain" description="Periplasmic binding protein" evidence="5">
    <location>
        <begin position="38"/>
        <end position="301"/>
    </location>
</feature>
<dbReference type="SUPFAM" id="SSF53822">
    <property type="entry name" value="Periplasmic binding protein-like I"/>
    <property type="match status" value="1"/>
</dbReference>
<keyword evidence="3 4" id="KW-0732">Signal</keyword>
<dbReference type="RefSeq" id="WP_101220261.1">
    <property type="nucleotide sequence ID" value="NZ_KZ478000.1"/>
</dbReference>